<dbReference type="EMBL" id="QTSU01000001">
    <property type="protein sequence ID" value="RDZ27781.1"/>
    <property type="molecule type" value="Genomic_DNA"/>
</dbReference>
<keyword evidence="3" id="KW-0862">Zinc</keyword>
<dbReference type="PROSITE" id="PS51257">
    <property type="entry name" value="PROKAR_LIPOPROTEIN"/>
    <property type="match status" value="1"/>
</dbReference>
<dbReference type="InterPro" id="IPR001952">
    <property type="entry name" value="Alkaline_phosphatase"/>
</dbReference>
<feature type="binding site" evidence="3">
    <location>
        <position position="409"/>
    </location>
    <ligand>
        <name>Zn(2+)</name>
        <dbReference type="ChEBI" id="CHEBI:29105"/>
        <label>2</label>
    </ligand>
</feature>
<gene>
    <name evidence="6" type="ORF">DX914_01000</name>
</gene>
<feature type="binding site" evidence="3">
    <location>
        <position position="368"/>
    </location>
    <ligand>
        <name>Zn(2+)</name>
        <dbReference type="ChEBI" id="CHEBI:29105"/>
        <label>2</label>
    </ligand>
</feature>
<feature type="binding site" evidence="3">
    <location>
        <position position="410"/>
    </location>
    <ligand>
        <name>Zn(2+)</name>
        <dbReference type="ChEBI" id="CHEBI:29105"/>
        <label>2</label>
    </ligand>
</feature>
<keyword evidence="1" id="KW-0597">Phosphoprotein</keyword>
<dbReference type="GO" id="GO:0046872">
    <property type="term" value="F:metal ion binding"/>
    <property type="evidence" value="ECO:0007669"/>
    <property type="project" value="UniProtKB-KW"/>
</dbReference>
<keyword evidence="3" id="KW-0479">Metal-binding</keyword>
<feature type="binding site" evidence="3">
    <location>
        <position position="90"/>
    </location>
    <ligand>
        <name>Zn(2+)</name>
        <dbReference type="ChEBI" id="CHEBI:29105"/>
        <label>2</label>
    </ligand>
</feature>
<feature type="active site" description="Phosphoserine intermediate" evidence="2">
    <location>
        <position position="140"/>
    </location>
</feature>
<feature type="binding site" evidence="3">
    <location>
        <position position="203"/>
    </location>
    <ligand>
        <name>Mg(2+)</name>
        <dbReference type="ChEBI" id="CHEBI:18420"/>
    </ligand>
</feature>
<sequence length="582" mass="61007">MPATRTACLALAVTLSLAACASSAPTRTDSGAAGPGPAPLSNAAIQVDVPNIAHPQNETAQWWFRDGASQAAARGAMGGKAKNVILFVGDGMSLTTVAAARIFEGQLKGGPGEENRLSWERFPSTALSKTYNTDSQTPDSAGTMSAMATGVKTRAGVLSIGQIAPRGSCVGALAAPVLSLWELAASSGLATGVVTTTRVTHATPGATFSHSADRNWENDADLPEDAKSAGCADIARQMVESPYGTGPDVLMGGGRTNFMPVTQRDPEYDDKVGQRLDGRDLIATWKQRHPGGAYVWNAKQLAAAPAGKPLLGLFEPDHMQFSHDRPQDGAGEPTLAEMTRAAIARLNRLSAEKGDSGWVLLVEGGRIDHAHHYGNAYRALTETVALSDAVRAASEATSADDTLILVTADHSHTLSFVGYPVRGNPILGKVRGTSGEDGDAADYARDALGMPYTTLSYSNGPGYVGASAQQPEGPKRFLHTASGTQQAEHGRPNLADVDTQHPDYLQEALVPTSNESHGGDDVGIWARGPGSDAVRGSVEQNTIFHFMLQSMPKLRAALCAKRSCDANGVPVELPKPEAFRTP</sequence>
<dbReference type="Proteomes" id="UP000264492">
    <property type="component" value="Unassembled WGS sequence"/>
</dbReference>
<name>A0A371K1I3_9GAMM</name>
<feature type="binding site" evidence="3">
    <location>
        <position position="372"/>
    </location>
    <ligand>
        <name>Zn(2+)</name>
        <dbReference type="ChEBI" id="CHEBI:29105"/>
        <label>2</label>
    </ligand>
</feature>
<feature type="chain" id="PRO_5016795360" evidence="5">
    <location>
        <begin position="22"/>
        <end position="582"/>
    </location>
</feature>
<feature type="binding site" evidence="3">
    <location>
        <position position="90"/>
    </location>
    <ligand>
        <name>Mg(2+)</name>
        <dbReference type="ChEBI" id="CHEBI:18420"/>
    </ligand>
</feature>
<protein>
    <submittedName>
        <fullName evidence="6">Alkaline phosphatase</fullName>
    </submittedName>
</protein>
<dbReference type="GO" id="GO:0004035">
    <property type="term" value="F:alkaline phosphatase activity"/>
    <property type="evidence" value="ECO:0007669"/>
    <property type="project" value="TreeGrafter"/>
</dbReference>
<dbReference type="RefSeq" id="WP_115857224.1">
    <property type="nucleotide sequence ID" value="NZ_QTSU01000001.1"/>
</dbReference>
<comment type="similarity">
    <text evidence="4">Belongs to the alkaline phosphatase family.</text>
</comment>
<dbReference type="PANTHER" id="PTHR11596">
    <property type="entry name" value="ALKALINE PHOSPHATASE"/>
    <property type="match status" value="1"/>
</dbReference>
<evidence type="ECO:0000256" key="5">
    <source>
        <dbReference type="SAM" id="SignalP"/>
    </source>
</evidence>
<dbReference type="InterPro" id="IPR017850">
    <property type="entry name" value="Alkaline_phosphatase_core_sf"/>
</dbReference>
<dbReference type="PRINTS" id="PR00113">
    <property type="entry name" value="ALKPHPHTASE"/>
</dbReference>
<dbReference type="AlphaFoldDB" id="A0A371K1I3"/>
<comment type="caution">
    <text evidence="6">The sequence shown here is derived from an EMBL/GenBank/DDBJ whole genome shotgun (WGS) entry which is preliminary data.</text>
</comment>
<feature type="binding site" evidence="3">
    <location>
        <position position="517"/>
    </location>
    <ligand>
        <name>Zn(2+)</name>
        <dbReference type="ChEBI" id="CHEBI:29105"/>
        <label>2</label>
    </ligand>
</feature>
<keyword evidence="7" id="KW-1185">Reference proteome</keyword>
<dbReference type="CDD" id="cd16012">
    <property type="entry name" value="ALP"/>
    <property type="match status" value="1"/>
</dbReference>
<accession>A0A371K1I3</accession>
<feature type="signal peptide" evidence="5">
    <location>
        <begin position="1"/>
        <end position="21"/>
    </location>
</feature>
<reference evidence="6 7" key="1">
    <citation type="submission" date="2018-08" db="EMBL/GenBank/DDBJ databases">
        <title>Lysobacter sp. zong2l5, whole genome shotgun sequence.</title>
        <authorList>
            <person name="Zhang X."/>
            <person name="Feng G."/>
            <person name="Zhu H."/>
        </authorList>
    </citation>
    <scope>NUCLEOTIDE SEQUENCE [LARGE SCALE GENOMIC DNA]</scope>
    <source>
        <strain evidence="7">zong2l5</strain>
    </source>
</reference>
<keyword evidence="3" id="KW-0460">Magnesium</keyword>
<comment type="cofactor">
    <cofactor evidence="3">
        <name>Mg(2+)</name>
        <dbReference type="ChEBI" id="CHEBI:18420"/>
    </cofactor>
    <text evidence="3">Binds 1 Mg(2+) ion.</text>
</comment>
<feature type="binding site" evidence="3">
    <location>
        <position position="201"/>
    </location>
    <ligand>
        <name>Mg(2+)</name>
        <dbReference type="ChEBI" id="CHEBI:18420"/>
    </ligand>
</feature>
<dbReference type="PANTHER" id="PTHR11596:SF5">
    <property type="entry name" value="ALKALINE PHOSPHATASE"/>
    <property type="match status" value="1"/>
</dbReference>
<evidence type="ECO:0000256" key="3">
    <source>
        <dbReference type="PIRSR" id="PIRSR601952-2"/>
    </source>
</evidence>
<evidence type="ECO:0000256" key="4">
    <source>
        <dbReference type="RuleBase" id="RU003946"/>
    </source>
</evidence>
<dbReference type="OrthoDB" id="9794455at2"/>
<dbReference type="Gene3D" id="3.40.720.10">
    <property type="entry name" value="Alkaline Phosphatase, subunit A"/>
    <property type="match status" value="1"/>
</dbReference>
<organism evidence="6 7">
    <name type="scientific">Lysobacter silvisoli</name>
    <dbReference type="NCBI Taxonomy" id="2293254"/>
    <lineage>
        <taxon>Bacteria</taxon>
        <taxon>Pseudomonadati</taxon>
        <taxon>Pseudomonadota</taxon>
        <taxon>Gammaproteobacteria</taxon>
        <taxon>Lysobacterales</taxon>
        <taxon>Lysobacteraceae</taxon>
        <taxon>Lysobacter</taxon>
    </lineage>
</organism>
<dbReference type="Pfam" id="PF00245">
    <property type="entry name" value="Alk_phosphatase"/>
    <property type="match status" value="1"/>
</dbReference>
<evidence type="ECO:0000256" key="2">
    <source>
        <dbReference type="PIRSR" id="PIRSR601952-1"/>
    </source>
</evidence>
<evidence type="ECO:0000256" key="1">
    <source>
        <dbReference type="ARBA" id="ARBA00022553"/>
    </source>
</evidence>
<dbReference type="SMART" id="SM00098">
    <property type="entry name" value="alkPPc"/>
    <property type="match status" value="1"/>
</dbReference>
<evidence type="ECO:0000313" key="7">
    <source>
        <dbReference type="Proteomes" id="UP000264492"/>
    </source>
</evidence>
<evidence type="ECO:0000313" key="6">
    <source>
        <dbReference type="EMBL" id="RDZ27781.1"/>
    </source>
</evidence>
<keyword evidence="5" id="KW-0732">Signal</keyword>
<comment type="cofactor">
    <cofactor evidence="3">
        <name>Zn(2+)</name>
        <dbReference type="ChEBI" id="CHEBI:29105"/>
    </cofactor>
    <text evidence="3">Binds 2 Zn(2+) ions.</text>
</comment>
<feature type="binding site" evidence="3">
    <location>
        <position position="363"/>
    </location>
    <ligand>
        <name>Mg(2+)</name>
        <dbReference type="ChEBI" id="CHEBI:18420"/>
    </ligand>
</feature>
<dbReference type="SUPFAM" id="SSF53649">
    <property type="entry name" value="Alkaline phosphatase-like"/>
    <property type="match status" value="1"/>
</dbReference>
<proteinExistence type="inferred from homology"/>